<keyword evidence="2" id="KW-0732">Signal</keyword>
<evidence type="ECO:0000313" key="5">
    <source>
        <dbReference type="EMBL" id="KAE9060964.1"/>
    </source>
</evidence>
<evidence type="ECO:0000313" key="11">
    <source>
        <dbReference type="Proteomes" id="UP000437068"/>
    </source>
</evidence>
<evidence type="ECO:0000313" key="3">
    <source>
        <dbReference type="EMBL" id="KAE8922230.1"/>
    </source>
</evidence>
<feature type="compositionally biased region" description="Basic and acidic residues" evidence="1">
    <location>
        <begin position="73"/>
        <end position="87"/>
    </location>
</feature>
<feature type="region of interest" description="Disordered" evidence="1">
    <location>
        <begin position="36"/>
        <end position="87"/>
    </location>
</feature>
<dbReference type="AlphaFoldDB" id="A0A6A3H2I0"/>
<reference evidence="4 14" key="1">
    <citation type="submission" date="2018-09" db="EMBL/GenBank/DDBJ databases">
        <title>Genomic investigation of the strawberry pathogen Phytophthora fragariae indicates pathogenicity is determined by transcriptional variation in three key races.</title>
        <authorList>
            <person name="Adams T.M."/>
            <person name="Armitage A.D."/>
            <person name="Sobczyk M.K."/>
            <person name="Bates H.J."/>
            <person name="Dunwell J.M."/>
            <person name="Nellist C.F."/>
            <person name="Harrison R.J."/>
        </authorList>
    </citation>
    <scope>NUCLEOTIDE SEQUENCE [LARGE SCALE GENOMIC DNA]</scope>
    <source>
        <strain evidence="8 11">A4</strain>
        <strain evidence="6 12">BC-1</strain>
        <strain evidence="7 10">NOV-27</strain>
        <strain evidence="5 13">NOV-71</strain>
        <strain evidence="3 9">NOV-9</strain>
        <strain evidence="4 14">SCRP245</strain>
    </source>
</reference>
<dbReference type="Proteomes" id="UP000460718">
    <property type="component" value="Unassembled WGS sequence"/>
</dbReference>
<evidence type="ECO:0000313" key="14">
    <source>
        <dbReference type="Proteomes" id="UP000460718"/>
    </source>
</evidence>
<protein>
    <recommendedName>
        <fullName evidence="15">RxLR effector protein</fullName>
    </recommendedName>
</protein>
<dbReference type="Proteomes" id="UP000437068">
    <property type="component" value="Unassembled WGS sequence"/>
</dbReference>
<feature type="compositionally biased region" description="Low complexity" evidence="1">
    <location>
        <begin position="36"/>
        <end position="71"/>
    </location>
</feature>
<dbReference type="PROSITE" id="PS51257">
    <property type="entry name" value="PROKAR_LIPOPROTEIN"/>
    <property type="match status" value="1"/>
</dbReference>
<evidence type="ECO:0000313" key="7">
    <source>
        <dbReference type="EMBL" id="KAE9176387.1"/>
    </source>
</evidence>
<dbReference type="EMBL" id="QXGD01006340">
    <property type="protein sequence ID" value="KAE9163354.1"/>
    <property type="molecule type" value="Genomic_DNA"/>
</dbReference>
<proteinExistence type="predicted"/>
<feature type="chain" id="PRO_5036164058" description="RxLR effector protein" evidence="2">
    <location>
        <begin position="21"/>
        <end position="87"/>
    </location>
</feature>
<evidence type="ECO:0000313" key="4">
    <source>
        <dbReference type="EMBL" id="KAE8963691.1"/>
    </source>
</evidence>
<evidence type="ECO:0000313" key="13">
    <source>
        <dbReference type="Proteomes" id="UP000441208"/>
    </source>
</evidence>
<evidence type="ECO:0000313" key="8">
    <source>
        <dbReference type="EMBL" id="KAE9274760.1"/>
    </source>
</evidence>
<evidence type="ECO:0000313" key="12">
    <source>
        <dbReference type="Proteomes" id="UP000440367"/>
    </source>
</evidence>
<evidence type="ECO:0000313" key="10">
    <source>
        <dbReference type="Proteomes" id="UP000433483"/>
    </source>
</evidence>
<keyword evidence="10" id="KW-1185">Reference proteome</keyword>
<dbReference type="EMBL" id="QXFZ01005422">
    <property type="protein sequence ID" value="KAE9060964.1"/>
    <property type="molecule type" value="Genomic_DNA"/>
</dbReference>
<organism evidence="4 14">
    <name type="scientific">Phytophthora fragariae</name>
    <dbReference type="NCBI Taxonomy" id="53985"/>
    <lineage>
        <taxon>Eukaryota</taxon>
        <taxon>Sar</taxon>
        <taxon>Stramenopiles</taxon>
        <taxon>Oomycota</taxon>
        <taxon>Peronosporomycetes</taxon>
        <taxon>Peronosporales</taxon>
        <taxon>Peronosporaceae</taxon>
        <taxon>Phytophthora</taxon>
    </lineage>
</organism>
<dbReference type="EMBL" id="QXGF01003168">
    <property type="protein sequence ID" value="KAE8922230.1"/>
    <property type="molecule type" value="Genomic_DNA"/>
</dbReference>
<evidence type="ECO:0000256" key="1">
    <source>
        <dbReference type="SAM" id="MobiDB-lite"/>
    </source>
</evidence>
<evidence type="ECO:0000313" key="6">
    <source>
        <dbReference type="EMBL" id="KAE9163354.1"/>
    </source>
</evidence>
<dbReference type="EMBL" id="QXFW01004956">
    <property type="protein sequence ID" value="KAE8963691.1"/>
    <property type="molecule type" value="Genomic_DNA"/>
</dbReference>
<evidence type="ECO:0000256" key="2">
    <source>
        <dbReference type="SAM" id="SignalP"/>
    </source>
</evidence>
<sequence length="87" mass="8860">MTSILPRCSIAGVFLPLLSSAVTSCLSPGTSSICTAQTPPTPSAATPSLPPSTTAPVAPLLCLGSGPLGLLTRRNEAKSRDRRDEVV</sequence>
<dbReference type="Proteomes" id="UP000441208">
    <property type="component" value="Unassembled WGS sequence"/>
</dbReference>
<comment type="caution">
    <text evidence="4">The sequence shown here is derived from an EMBL/GenBank/DDBJ whole genome shotgun (WGS) entry which is preliminary data.</text>
</comment>
<accession>A0A6A3H2I0</accession>
<dbReference type="Proteomes" id="UP000429523">
    <property type="component" value="Unassembled WGS sequence"/>
</dbReference>
<name>A0A6A3H2I0_9STRA</name>
<dbReference type="Proteomes" id="UP000433483">
    <property type="component" value="Unassembled WGS sequence"/>
</dbReference>
<feature type="signal peptide" evidence="2">
    <location>
        <begin position="1"/>
        <end position="20"/>
    </location>
</feature>
<evidence type="ECO:0008006" key="15">
    <source>
        <dbReference type="Google" id="ProtNLM"/>
    </source>
</evidence>
<dbReference type="EMBL" id="QXGB01002622">
    <property type="protein sequence ID" value="KAE9176387.1"/>
    <property type="molecule type" value="Genomic_DNA"/>
</dbReference>
<gene>
    <name evidence="8" type="ORF">PF001_g26922</name>
    <name evidence="6" type="ORF">PF002_g31880</name>
    <name evidence="7" type="ORF">PF005_g24982</name>
    <name evidence="5" type="ORF">PF007_g30422</name>
    <name evidence="3" type="ORF">PF009_g27506</name>
    <name evidence="4" type="ORF">PF011_g28940</name>
</gene>
<dbReference type="Proteomes" id="UP000440367">
    <property type="component" value="Unassembled WGS sequence"/>
</dbReference>
<dbReference type="EMBL" id="QXGE01003500">
    <property type="protein sequence ID" value="KAE9274760.1"/>
    <property type="molecule type" value="Genomic_DNA"/>
</dbReference>
<evidence type="ECO:0000313" key="9">
    <source>
        <dbReference type="Proteomes" id="UP000429523"/>
    </source>
</evidence>